<reference evidence="4" key="1">
    <citation type="submission" date="2023-06" db="EMBL/GenBank/DDBJ databases">
        <title>Genome-scale phylogeny and comparative genomics of the fungal order Sordariales.</title>
        <authorList>
            <consortium name="Lawrence Berkeley National Laboratory"/>
            <person name="Hensen N."/>
            <person name="Bonometti L."/>
            <person name="Westerberg I."/>
            <person name="Brannstrom I.O."/>
            <person name="Guillou S."/>
            <person name="Cros-Aarteil S."/>
            <person name="Calhoun S."/>
            <person name="Haridas S."/>
            <person name="Kuo A."/>
            <person name="Mondo S."/>
            <person name="Pangilinan J."/>
            <person name="Riley R."/>
            <person name="Labutti K."/>
            <person name="Andreopoulos B."/>
            <person name="Lipzen A."/>
            <person name="Chen C."/>
            <person name="Yanf M."/>
            <person name="Daum C."/>
            <person name="Ng V."/>
            <person name="Clum A."/>
            <person name="Steindorff A."/>
            <person name="Ohm R."/>
            <person name="Martin F."/>
            <person name="Silar P."/>
            <person name="Natvig D."/>
            <person name="Lalanne C."/>
            <person name="Gautier V."/>
            <person name="Ament-Velasquez S.L."/>
            <person name="Kruys A."/>
            <person name="Hutchinson M.I."/>
            <person name="Powell A.J."/>
            <person name="Barry K."/>
            <person name="Miller A.N."/>
            <person name="Grigoriev I.V."/>
            <person name="Debuchy R."/>
            <person name="Gladieux P."/>
            <person name="Thoren M.H."/>
            <person name="Johannesson H."/>
        </authorList>
    </citation>
    <scope>NUCLEOTIDE SEQUENCE</scope>
    <source>
        <strain evidence="4">CBS 606.72</strain>
    </source>
</reference>
<keyword evidence="2" id="KW-0560">Oxidoreductase</keyword>
<comment type="similarity">
    <text evidence="1">Belongs to the short-chain dehydrogenases/reductases (SDR) family.</text>
</comment>
<dbReference type="SUPFAM" id="SSF51735">
    <property type="entry name" value="NAD(P)-binding Rossmann-fold domains"/>
    <property type="match status" value="1"/>
</dbReference>
<evidence type="ECO:0000313" key="5">
    <source>
        <dbReference type="Proteomes" id="UP001175000"/>
    </source>
</evidence>
<dbReference type="Pfam" id="PF00106">
    <property type="entry name" value="adh_short"/>
    <property type="match status" value="1"/>
</dbReference>
<dbReference type="CDD" id="cd05233">
    <property type="entry name" value="SDR_c"/>
    <property type="match status" value="1"/>
</dbReference>
<dbReference type="InterPro" id="IPR002347">
    <property type="entry name" value="SDR_fam"/>
</dbReference>
<dbReference type="EMBL" id="JAULSU010000004">
    <property type="protein sequence ID" value="KAK0619699.1"/>
    <property type="molecule type" value="Genomic_DNA"/>
</dbReference>
<dbReference type="PANTHER" id="PTHR42901">
    <property type="entry name" value="ALCOHOL DEHYDROGENASE"/>
    <property type="match status" value="1"/>
</dbReference>
<dbReference type="PANTHER" id="PTHR42901:SF1">
    <property type="entry name" value="ALCOHOL DEHYDROGENASE"/>
    <property type="match status" value="1"/>
</dbReference>
<dbReference type="PRINTS" id="PR00081">
    <property type="entry name" value="GDHRDH"/>
</dbReference>
<dbReference type="GO" id="GO:0016491">
    <property type="term" value="F:oxidoreductase activity"/>
    <property type="evidence" value="ECO:0007669"/>
    <property type="project" value="UniProtKB-KW"/>
</dbReference>
<proteinExistence type="inferred from homology"/>
<dbReference type="InterPro" id="IPR057326">
    <property type="entry name" value="KR_dom"/>
</dbReference>
<sequence length="307" mass="33491">MAPRSTITVRAPPDLISTYHKEPYPAISPRRPELSQKGKTVVVAGGSGGIGFSIARAFVQAEASRVILLGRRDAVAQEAAADLSKEVIDGSDTKISAVSCDVTSLADTQKLWDQFKDEGAFVDVLVMNAAVVGDTGPILDSSLESVWSAFEANVRSLLDFARRLYSQDGDRTRVFINLTTTGIHNHWSETAVFPTYGLTKNSGTLLMQKIAQDTDPKKMQVLSIHPGGIWTKMSASHGVPEDSYDWDHEDLPGHFAVWAASEEARFLHGRWVAAHWDVDELKGRVAKELENDKTFGRIGVLGISGDK</sequence>
<feature type="domain" description="Ketoreductase" evidence="3">
    <location>
        <begin position="39"/>
        <end position="181"/>
    </location>
</feature>
<organism evidence="4 5">
    <name type="scientific">Immersiella caudata</name>
    <dbReference type="NCBI Taxonomy" id="314043"/>
    <lineage>
        <taxon>Eukaryota</taxon>
        <taxon>Fungi</taxon>
        <taxon>Dikarya</taxon>
        <taxon>Ascomycota</taxon>
        <taxon>Pezizomycotina</taxon>
        <taxon>Sordariomycetes</taxon>
        <taxon>Sordariomycetidae</taxon>
        <taxon>Sordariales</taxon>
        <taxon>Lasiosphaeriaceae</taxon>
        <taxon>Immersiella</taxon>
    </lineage>
</organism>
<dbReference type="Proteomes" id="UP001175000">
    <property type="component" value="Unassembled WGS sequence"/>
</dbReference>
<keyword evidence="5" id="KW-1185">Reference proteome</keyword>
<name>A0AA40BZZ8_9PEZI</name>
<dbReference type="InterPro" id="IPR036291">
    <property type="entry name" value="NAD(P)-bd_dom_sf"/>
</dbReference>
<comment type="caution">
    <text evidence="4">The sequence shown here is derived from an EMBL/GenBank/DDBJ whole genome shotgun (WGS) entry which is preliminary data.</text>
</comment>
<dbReference type="AlphaFoldDB" id="A0AA40BZZ8"/>
<dbReference type="Gene3D" id="3.40.50.720">
    <property type="entry name" value="NAD(P)-binding Rossmann-like Domain"/>
    <property type="match status" value="1"/>
</dbReference>
<gene>
    <name evidence="4" type="ORF">B0T14DRAFT_496377</name>
</gene>
<evidence type="ECO:0000313" key="4">
    <source>
        <dbReference type="EMBL" id="KAK0619699.1"/>
    </source>
</evidence>
<accession>A0AA40BZZ8</accession>
<evidence type="ECO:0000256" key="1">
    <source>
        <dbReference type="ARBA" id="ARBA00006484"/>
    </source>
</evidence>
<protein>
    <submittedName>
        <fullName evidence="4">Short-chain dehydrogenase</fullName>
    </submittedName>
</protein>
<dbReference type="SMART" id="SM00822">
    <property type="entry name" value="PKS_KR"/>
    <property type="match status" value="1"/>
</dbReference>
<evidence type="ECO:0000259" key="3">
    <source>
        <dbReference type="SMART" id="SM00822"/>
    </source>
</evidence>
<evidence type="ECO:0000256" key="2">
    <source>
        <dbReference type="ARBA" id="ARBA00023002"/>
    </source>
</evidence>